<dbReference type="Gene3D" id="3.80.10.10">
    <property type="entry name" value="Ribonuclease Inhibitor"/>
    <property type="match status" value="1"/>
</dbReference>
<keyword evidence="2" id="KW-1185">Reference proteome</keyword>
<evidence type="ECO:0000313" key="1">
    <source>
        <dbReference type="EMBL" id="PWT25776.1"/>
    </source>
</evidence>
<dbReference type="RefSeq" id="WP_027205263.1">
    <property type="nucleotide sequence ID" value="NZ_NXNG01000004.1"/>
</dbReference>
<comment type="caution">
    <text evidence="1">The sequence shown here is derived from an EMBL/GenBank/DDBJ whole genome shotgun (WGS) entry which is preliminary data.</text>
</comment>
<reference evidence="1 2" key="1">
    <citation type="submission" date="2017-09" db="EMBL/GenBank/DDBJ databases">
        <title>High-quality draft genome sequence of Butyrivibrio fibrisolvens INBov1, isolated from cow rumen.</title>
        <authorList>
            <person name="Rodriguez Hernaez J."/>
            <person name="Rivarola M."/>
            <person name="Paniego N."/>
            <person name="Cravero S."/>
            <person name="Ceron Cucchi M."/>
            <person name="Martinez M.C."/>
        </authorList>
    </citation>
    <scope>NUCLEOTIDE SEQUENCE [LARGE SCALE GENOMIC DNA]</scope>
    <source>
        <strain evidence="1 2">INBov1</strain>
    </source>
</reference>
<name>A0A317FXD1_BUTFI</name>
<accession>A0A317FXD1</accession>
<dbReference type="AlphaFoldDB" id="A0A317FXD1"/>
<protein>
    <submittedName>
        <fullName evidence="1">Uncharacterized protein</fullName>
    </submittedName>
</protein>
<dbReference type="InterPro" id="IPR032675">
    <property type="entry name" value="LRR_dom_sf"/>
</dbReference>
<proteinExistence type="predicted"/>
<sequence length="103" mass="11668">MKNKKKLLLLPFLTAVLLFLTMYCISFFCDIKMPLAVSDYKISFNEGSITLVEYVGEDSELIIPERILGIPVKHIGPHCFSKAQTVISITIPDKMTKIDDRAF</sequence>
<gene>
    <name evidence="1" type="ORF">CPT75_01410</name>
</gene>
<dbReference type="Proteomes" id="UP000245488">
    <property type="component" value="Unassembled WGS sequence"/>
</dbReference>
<evidence type="ECO:0000313" key="2">
    <source>
        <dbReference type="Proteomes" id="UP000245488"/>
    </source>
</evidence>
<organism evidence="1 2">
    <name type="scientific">Butyrivibrio fibrisolvens</name>
    <dbReference type="NCBI Taxonomy" id="831"/>
    <lineage>
        <taxon>Bacteria</taxon>
        <taxon>Bacillati</taxon>
        <taxon>Bacillota</taxon>
        <taxon>Clostridia</taxon>
        <taxon>Lachnospirales</taxon>
        <taxon>Lachnospiraceae</taxon>
        <taxon>Butyrivibrio</taxon>
    </lineage>
</organism>
<dbReference type="EMBL" id="NXNG01000004">
    <property type="protein sequence ID" value="PWT25776.1"/>
    <property type="molecule type" value="Genomic_DNA"/>
</dbReference>